<dbReference type="SUPFAM" id="SSF48371">
    <property type="entry name" value="ARM repeat"/>
    <property type="match status" value="1"/>
</dbReference>
<keyword evidence="5" id="KW-1185">Reference proteome</keyword>
<dbReference type="EMBL" id="MCFN01000114">
    <property type="protein sequence ID" value="OXB64656.1"/>
    <property type="molecule type" value="Genomic_DNA"/>
</dbReference>
<dbReference type="InterPro" id="IPR000225">
    <property type="entry name" value="Armadillo"/>
</dbReference>
<dbReference type="GO" id="GO:0006886">
    <property type="term" value="P:intracellular protein transport"/>
    <property type="evidence" value="ECO:0007669"/>
    <property type="project" value="InterPro"/>
</dbReference>
<evidence type="ECO:0000259" key="3">
    <source>
        <dbReference type="Pfam" id="PF01602"/>
    </source>
</evidence>
<dbReference type="GO" id="GO:0030117">
    <property type="term" value="C:membrane coat"/>
    <property type="evidence" value="ECO:0007669"/>
    <property type="project" value="InterPro"/>
</dbReference>
<dbReference type="InterPro" id="IPR021133">
    <property type="entry name" value="HEAT_type_2"/>
</dbReference>
<feature type="repeat" description="HEAT" evidence="2">
    <location>
        <begin position="136"/>
        <end position="159"/>
    </location>
</feature>
<dbReference type="PANTHER" id="PTHR15599">
    <property type="entry name" value="RTDR1"/>
    <property type="match status" value="1"/>
</dbReference>
<dbReference type="GO" id="GO:0016192">
    <property type="term" value="P:vesicle-mediated transport"/>
    <property type="evidence" value="ECO:0007669"/>
    <property type="project" value="InterPro"/>
</dbReference>
<dbReference type="InterPro" id="IPR042856">
    <property type="entry name" value="RSP14"/>
</dbReference>
<dbReference type="Pfam" id="PF01602">
    <property type="entry name" value="Adaptin_N"/>
    <property type="match status" value="1"/>
</dbReference>
<dbReference type="GO" id="GO:0012505">
    <property type="term" value="C:endomembrane system"/>
    <property type="evidence" value="ECO:0007669"/>
    <property type="project" value="UniProtKB-SubCell"/>
</dbReference>
<feature type="domain" description="Clathrin/coatomer adaptor adaptin-like N-terminal" evidence="3">
    <location>
        <begin position="88"/>
        <end position="230"/>
    </location>
</feature>
<accession>A0A226NAL0</accession>
<dbReference type="PROSITE" id="PS50077">
    <property type="entry name" value="HEAT_REPEAT"/>
    <property type="match status" value="1"/>
</dbReference>
<organism evidence="4 5">
    <name type="scientific">Callipepla squamata</name>
    <name type="common">Scaled quail</name>
    <dbReference type="NCBI Taxonomy" id="9009"/>
    <lineage>
        <taxon>Eukaryota</taxon>
        <taxon>Metazoa</taxon>
        <taxon>Chordata</taxon>
        <taxon>Craniata</taxon>
        <taxon>Vertebrata</taxon>
        <taxon>Euteleostomi</taxon>
        <taxon>Archelosauria</taxon>
        <taxon>Archosauria</taxon>
        <taxon>Dinosauria</taxon>
        <taxon>Saurischia</taxon>
        <taxon>Theropoda</taxon>
        <taxon>Coelurosauria</taxon>
        <taxon>Aves</taxon>
        <taxon>Neognathae</taxon>
        <taxon>Galloanserae</taxon>
        <taxon>Galliformes</taxon>
        <taxon>Odontophoridae</taxon>
        <taxon>Callipepla</taxon>
    </lineage>
</organism>
<gene>
    <name evidence="4" type="ORF">ASZ78_008732</name>
</gene>
<comment type="caution">
    <text evidence="4">The sequence shown here is derived from an EMBL/GenBank/DDBJ whole genome shotgun (WGS) entry which is preliminary data.</text>
</comment>
<dbReference type="SMART" id="SM00185">
    <property type="entry name" value="ARM"/>
    <property type="match status" value="3"/>
</dbReference>
<dbReference type="InterPro" id="IPR016024">
    <property type="entry name" value="ARM-type_fold"/>
</dbReference>
<evidence type="ECO:0000256" key="1">
    <source>
        <dbReference type="ARBA" id="ARBA00004184"/>
    </source>
</evidence>
<dbReference type="InterPro" id="IPR002553">
    <property type="entry name" value="Clathrin/coatomer_adapt-like_N"/>
</dbReference>
<evidence type="ECO:0000256" key="2">
    <source>
        <dbReference type="PROSITE-ProRule" id="PRU00103"/>
    </source>
</evidence>
<dbReference type="OrthoDB" id="409644at2759"/>
<proteinExistence type="predicted"/>
<dbReference type="STRING" id="9009.A0A226NAL0"/>
<sequence length="247" mass="26895">MKSQTMGIKAPIKYLKANVRTVMETSLGKKKFRIVNALTPSPVSPPAGAVDILRAGLIPLLILKLKTELDEIQELILGTLSNCLRVEASEALATDAITILKEKLTHPSAVIRSKAAQVILEISTHPEGKSTVCEEVIPILVSLLEDTDPEVQASAAGALMFTTIKPKGRCSALRAGAIPRLLKLVAEDNSKARLSAIKTLTMLAEVAEGRRELRQHTDTFEQCLRDPREAVKRAAEIAIRVIRWKPA</sequence>
<dbReference type="PANTHER" id="PTHR15599:SF1">
    <property type="entry name" value="RADIAL SPOKE HEAD 14 HOMOLOG"/>
    <property type="match status" value="1"/>
</dbReference>
<dbReference type="Gene3D" id="1.25.10.10">
    <property type="entry name" value="Leucine-rich Repeat Variant"/>
    <property type="match status" value="1"/>
</dbReference>
<comment type="subcellular location">
    <subcellularLocation>
        <location evidence="1">Endomembrane system</location>
        <topology evidence="1">Peripheral membrane protein</topology>
    </subcellularLocation>
</comment>
<protein>
    <recommendedName>
        <fullName evidence="3">Clathrin/coatomer adaptor adaptin-like N-terminal domain-containing protein</fullName>
    </recommendedName>
</protein>
<dbReference type="Proteomes" id="UP000198323">
    <property type="component" value="Unassembled WGS sequence"/>
</dbReference>
<name>A0A226NAL0_CALSU</name>
<dbReference type="AlphaFoldDB" id="A0A226NAL0"/>
<evidence type="ECO:0000313" key="5">
    <source>
        <dbReference type="Proteomes" id="UP000198323"/>
    </source>
</evidence>
<evidence type="ECO:0000313" key="4">
    <source>
        <dbReference type="EMBL" id="OXB64656.1"/>
    </source>
</evidence>
<dbReference type="InterPro" id="IPR011989">
    <property type="entry name" value="ARM-like"/>
</dbReference>
<reference evidence="4 5" key="1">
    <citation type="submission" date="2016-07" db="EMBL/GenBank/DDBJ databases">
        <title>Disparate Historic Effective Population Sizes Predicted by Modern Levels of Genome Diversity for the Scaled Quail (Callipepla squamata) and the Northern Bobwhite (Colinus virginianus): Inferences from First and Second Generation Draft Genome Assemblies for Sympatric New World Quail.</title>
        <authorList>
            <person name="Oldeschulte D.L."/>
            <person name="Halley Y.A."/>
            <person name="Bhattarai E.K."/>
            <person name="Brashear W.A."/>
            <person name="Hill J."/>
            <person name="Metz R.P."/>
            <person name="Johnson C.D."/>
            <person name="Rollins D."/>
            <person name="Peterson M.J."/>
            <person name="Bickhart D.M."/>
            <person name="Decker J.E."/>
            <person name="Seabury C.M."/>
        </authorList>
    </citation>
    <scope>NUCLEOTIDE SEQUENCE [LARGE SCALE GENOMIC DNA]</scope>
    <source>
        <strain evidence="4 5">Texas</strain>
        <tissue evidence="4">Leg muscle</tissue>
    </source>
</reference>